<organism evidence="2 3">
    <name type="scientific">Chryseobacterium taklimakanense</name>
    <dbReference type="NCBI Taxonomy" id="536441"/>
    <lineage>
        <taxon>Bacteria</taxon>
        <taxon>Pseudomonadati</taxon>
        <taxon>Bacteroidota</taxon>
        <taxon>Flavobacteriia</taxon>
        <taxon>Flavobacteriales</taxon>
        <taxon>Weeksellaceae</taxon>
        <taxon>Chryseobacterium group</taxon>
        <taxon>Chryseobacterium</taxon>
    </lineage>
</organism>
<feature type="transmembrane region" description="Helical" evidence="1">
    <location>
        <begin position="42"/>
        <end position="63"/>
    </location>
</feature>
<sequence>MEFASIKGVFLRYLLMPLFAAVMIFMLGAIRKGRPAIKIKTIIIYVLVCALAIALPGFLGFSGNQYNPYWYLFAMLFYLGIGILHVNMLHRYFRKHYNVMWKAILFEAVLTITCLVAGGYLFAVIFKWVGKGLGNEYWAATSAMIFIIPLLFYYTYIQFISIPFDIYKTWQYDAEQKPHDFKGIDFDKLMVLNVELSKNAEDPQRFNIKAKTLPTGITFGDWFFRVVDDYNFKNANSPIQLVDDNGVPYFWIFYVKKSFFSMRKYIDFEKEISENSLTENEVVVCKRVLNYQEEGR</sequence>
<dbReference type="InterPro" id="IPR035177">
    <property type="entry name" value="TssN"/>
</dbReference>
<reference evidence="2 3" key="1">
    <citation type="submission" date="2017-06" db="EMBL/GenBank/DDBJ databases">
        <authorList>
            <consortium name="Pathogen Informatics"/>
        </authorList>
    </citation>
    <scope>NUCLEOTIDE SEQUENCE [LARGE SCALE GENOMIC DNA]</scope>
    <source>
        <strain evidence="2 3">NCTC13490</strain>
    </source>
</reference>
<keyword evidence="1" id="KW-1133">Transmembrane helix</keyword>
<proteinExistence type="predicted"/>
<keyword evidence="3" id="KW-1185">Reference proteome</keyword>
<evidence type="ECO:0008006" key="4">
    <source>
        <dbReference type="Google" id="ProtNLM"/>
    </source>
</evidence>
<dbReference type="Proteomes" id="UP000215196">
    <property type="component" value="Chromosome 1"/>
</dbReference>
<keyword evidence="1" id="KW-0812">Transmembrane</keyword>
<protein>
    <recommendedName>
        <fullName evidence="4">TssN family type VI secretion system protein</fullName>
    </recommendedName>
</protein>
<dbReference type="EMBL" id="LT906465">
    <property type="protein sequence ID" value="SNV34761.1"/>
    <property type="molecule type" value="Genomic_DNA"/>
</dbReference>
<evidence type="ECO:0000313" key="2">
    <source>
        <dbReference type="EMBL" id="SNV34761.1"/>
    </source>
</evidence>
<dbReference type="Pfam" id="PF17555">
    <property type="entry name" value="TssN"/>
    <property type="match status" value="1"/>
</dbReference>
<feature type="transmembrane region" description="Helical" evidence="1">
    <location>
        <begin position="69"/>
        <end position="89"/>
    </location>
</feature>
<evidence type="ECO:0000313" key="3">
    <source>
        <dbReference type="Proteomes" id="UP000215196"/>
    </source>
</evidence>
<feature type="transmembrane region" description="Helical" evidence="1">
    <location>
        <begin position="137"/>
        <end position="156"/>
    </location>
</feature>
<feature type="transmembrane region" description="Helical" evidence="1">
    <location>
        <begin position="12"/>
        <end position="30"/>
    </location>
</feature>
<dbReference type="AlphaFoldDB" id="A0A239WJS2"/>
<accession>A0A239WJS2</accession>
<gene>
    <name evidence="2" type="ORF">SAMEA4412677_00352</name>
</gene>
<feature type="transmembrane region" description="Helical" evidence="1">
    <location>
        <begin position="101"/>
        <end position="125"/>
    </location>
</feature>
<dbReference type="KEGG" id="ctak:4412677_00352"/>
<keyword evidence="1" id="KW-0472">Membrane</keyword>
<evidence type="ECO:0000256" key="1">
    <source>
        <dbReference type="SAM" id="Phobius"/>
    </source>
</evidence>
<name>A0A239WJS2_9FLAO</name>